<dbReference type="Pfam" id="PF25372">
    <property type="entry name" value="DUF7885"/>
    <property type="match status" value="1"/>
</dbReference>
<sequence length="1090" mass="119211">MAADNTLGSIMWLADGLLIRPETLNGGKPKALSDIDWHVNSRKESRDVDQPTESGRIVLQDEEILTDLDHSVPNESSISSIRQTFKGQWSSDLLSVSPTHSPRFWRRDTDNQVLQAESLGMFYDENEVHESASVEETPFQRLDASNSQENRNFRLGLNARSLMPDPTTPQKIHLHRKRAKFIPLLSRQHPPSAMAGGSSIDYSSSSSRQSLQFESFPREGLSLDPSFNHPSQLQGRREDSMETDNAGDEDKDENVEEANDNELRFGLTDDLLLKVFSFLDHVTLCHAAMVCRQWRAASAHEDFWKSLNFEYRQVTHAQVAELCARYPRATELHLKNTANVEEERVRDAMSSLRNLEVLTLGGNLLNEPFFQALSNSTSLRTLSISDASLGSGGAQEVHLRHEGLLSLQIIKCRVLRISVRCPQLEKLSLKQSGAASALLHCPLLTSLDVTSCHKLSDAGVRAAAITCPLLTCLNVSNCAYVTDDTLREISLVCTYLQILDASHCPNISLEGVRMPMLTELRLQNCEGINASSMAALSHCIMLEVLAMDCCWLLTSVNLDLPHLRSISLANNKKLVELTLRSPFLVSLDLTNCPALSRINLSSSSLPILDLKNQSSLASFVLHCPWLQVVDLSECESLTDLVCNVFSEGGGCPKLNTLILDNCDGLVSVKLRTASLEKLSLVGCKKVLTLDLSCPGLQHLHLDGCNQLVVASFAPVGLLSLNLGICPHLTSLVIKADQMSVLDLRGCGILSQASIDCPNLSSLDASYCSELGDLCLATTTSACPAIQQLVLAACSFVGPAGLFALKKLVDLTVLDLSYTFLTDMSPIFEACPRLKVLRLSACKYLEETTLDALHGGNKLPELQELDLSYGSLGRRAIEDVLAHCPHLVHVSLNGCANVTDHFWAHLCSQRGLLEPIDGTDTLSTDAVTADSDVDQDGAWDANSALEVVVGNRNSIEAFTPERALQSLSCVGCHNVRSVTITAQTCPYLSIINLSLSNNIREIYLACANLVSLNLSNCAALSLLDLDCPRLIALSLHGCRIESHVLEVGIQGCTMLETLDLRNCTKITFASLATFRGLCPNIKRLYSTALSE</sequence>
<dbReference type="AlphaFoldDB" id="A0A7I4AFR3"/>
<dbReference type="GO" id="GO:0019005">
    <property type="term" value="C:SCF ubiquitin ligase complex"/>
    <property type="evidence" value="ECO:0000318"/>
    <property type="project" value="GO_Central"/>
</dbReference>
<dbReference type="GO" id="GO:0031146">
    <property type="term" value="P:SCF-dependent proteasomal ubiquitin-dependent protein catabolic process"/>
    <property type="evidence" value="ECO:0000318"/>
    <property type="project" value="GO_Central"/>
</dbReference>
<reference evidence="3" key="3">
    <citation type="submission" date="2020-12" db="UniProtKB">
        <authorList>
            <consortium name="EnsemblPlants"/>
        </authorList>
    </citation>
    <scope>IDENTIFICATION</scope>
</reference>
<dbReference type="PROSITE" id="PS50181">
    <property type="entry name" value="FBOX"/>
    <property type="match status" value="1"/>
</dbReference>
<accession>A0A7I4AFR3</accession>
<evidence type="ECO:0000313" key="3">
    <source>
        <dbReference type="EnsemblPlants" id="Pp3c12_17410V3.2"/>
    </source>
</evidence>
<dbReference type="Pfam" id="PF12937">
    <property type="entry name" value="F-box-like"/>
    <property type="match status" value="1"/>
</dbReference>
<dbReference type="KEGG" id="ppp:112289784"/>
<dbReference type="InterPro" id="IPR001611">
    <property type="entry name" value="Leu-rich_rpt"/>
</dbReference>
<dbReference type="SMART" id="SM00367">
    <property type="entry name" value="LRR_CC"/>
    <property type="match status" value="12"/>
</dbReference>
<dbReference type="PANTHER" id="PTHR13318">
    <property type="entry name" value="PARTNER OF PAIRED, ISOFORM B-RELATED"/>
    <property type="match status" value="1"/>
</dbReference>
<dbReference type="GeneID" id="112289784"/>
<proteinExistence type="predicted"/>
<dbReference type="EnsemblPlants" id="Pp3c12_17410V3.3">
    <property type="protein sequence ID" value="Pp3c12_17410V3.3"/>
    <property type="gene ID" value="Pp3c12_17410"/>
</dbReference>
<dbReference type="SUPFAM" id="SSF52058">
    <property type="entry name" value="L domain-like"/>
    <property type="match status" value="2"/>
</dbReference>
<keyword evidence="4" id="KW-1185">Reference proteome</keyword>
<feature type="region of interest" description="Disordered" evidence="1">
    <location>
        <begin position="219"/>
        <end position="258"/>
    </location>
</feature>
<dbReference type="InterPro" id="IPR057207">
    <property type="entry name" value="FBXL15_LRR"/>
</dbReference>
<feature type="domain" description="F-box" evidence="2">
    <location>
        <begin position="261"/>
        <end position="307"/>
    </location>
</feature>
<dbReference type="FunFam" id="3.80.10.10:FF:001684">
    <property type="entry name" value="Predicted protein"/>
    <property type="match status" value="1"/>
</dbReference>
<dbReference type="Gramene" id="Pp3c12_17410V3.2">
    <property type="protein sequence ID" value="Pp3c12_17410V3.2"/>
    <property type="gene ID" value="Pp3c12_17410"/>
</dbReference>
<feature type="compositionally biased region" description="Acidic residues" evidence="1">
    <location>
        <begin position="241"/>
        <end position="258"/>
    </location>
</feature>
<organism evidence="3 4">
    <name type="scientific">Physcomitrium patens</name>
    <name type="common">Spreading-leaved earth moss</name>
    <name type="synonym">Physcomitrella patens</name>
    <dbReference type="NCBI Taxonomy" id="3218"/>
    <lineage>
        <taxon>Eukaryota</taxon>
        <taxon>Viridiplantae</taxon>
        <taxon>Streptophyta</taxon>
        <taxon>Embryophyta</taxon>
        <taxon>Bryophyta</taxon>
        <taxon>Bryophytina</taxon>
        <taxon>Bryopsida</taxon>
        <taxon>Funariidae</taxon>
        <taxon>Funariales</taxon>
        <taxon>Funariaceae</taxon>
        <taxon>Physcomitrium</taxon>
    </lineage>
</organism>
<dbReference type="FunFam" id="3.80.10.10:FF:000357">
    <property type="entry name" value="F-box/LRR-repeat protein 15"/>
    <property type="match status" value="1"/>
</dbReference>
<dbReference type="OMA" id="CEDERWP"/>
<dbReference type="Pfam" id="PF13516">
    <property type="entry name" value="LRR_6"/>
    <property type="match status" value="1"/>
</dbReference>
<dbReference type="EMBL" id="ABEU02000012">
    <property type="status" value="NOT_ANNOTATED_CDS"/>
    <property type="molecule type" value="Genomic_DNA"/>
</dbReference>
<protein>
    <recommendedName>
        <fullName evidence="2">F-box domain-containing protein</fullName>
    </recommendedName>
</protein>
<dbReference type="InterPro" id="IPR006553">
    <property type="entry name" value="Leu-rich_rpt_Cys-con_subtyp"/>
</dbReference>
<dbReference type="Proteomes" id="UP000006727">
    <property type="component" value="Chromosome 12"/>
</dbReference>
<evidence type="ECO:0000313" key="4">
    <source>
        <dbReference type="Proteomes" id="UP000006727"/>
    </source>
</evidence>
<dbReference type="PANTHER" id="PTHR13318:SF190">
    <property type="entry name" value="PARTNER OF PAIRED, ISOFORM B"/>
    <property type="match status" value="1"/>
</dbReference>
<gene>
    <name evidence="3" type="primary">LOC112289784</name>
</gene>
<dbReference type="InterPro" id="IPR001810">
    <property type="entry name" value="F-box_dom"/>
</dbReference>
<dbReference type="SMART" id="SM00256">
    <property type="entry name" value="FBOX"/>
    <property type="match status" value="1"/>
</dbReference>
<evidence type="ECO:0000259" key="2">
    <source>
        <dbReference type="PROSITE" id="PS50181"/>
    </source>
</evidence>
<dbReference type="SUPFAM" id="SSF52047">
    <property type="entry name" value="RNI-like"/>
    <property type="match status" value="1"/>
</dbReference>
<dbReference type="OrthoDB" id="550575at2759"/>
<dbReference type="EnsemblPlants" id="Pp3c12_17410V3.2">
    <property type="protein sequence ID" value="Pp3c12_17410V3.2"/>
    <property type="gene ID" value="Pp3c12_17410"/>
</dbReference>
<dbReference type="RefSeq" id="XP_024391131.1">
    <property type="nucleotide sequence ID" value="XM_024535363.2"/>
</dbReference>
<dbReference type="FunCoup" id="A0A7I4AFR3">
    <property type="interactions" value="2367"/>
</dbReference>
<dbReference type="CDD" id="cd22109">
    <property type="entry name" value="F-box_FBXO41"/>
    <property type="match status" value="1"/>
</dbReference>
<name>A0A7I4AFR3_PHYPA</name>
<reference evidence="3 4" key="1">
    <citation type="journal article" date="2008" name="Science">
        <title>The Physcomitrella genome reveals evolutionary insights into the conquest of land by plants.</title>
        <authorList>
            <person name="Rensing S."/>
            <person name="Lang D."/>
            <person name="Zimmer A."/>
            <person name="Terry A."/>
            <person name="Salamov A."/>
            <person name="Shapiro H."/>
            <person name="Nishiyama T."/>
            <person name="Perroud P.-F."/>
            <person name="Lindquist E."/>
            <person name="Kamisugi Y."/>
            <person name="Tanahashi T."/>
            <person name="Sakakibara K."/>
            <person name="Fujita T."/>
            <person name="Oishi K."/>
            <person name="Shin-I T."/>
            <person name="Kuroki Y."/>
            <person name="Toyoda A."/>
            <person name="Suzuki Y."/>
            <person name="Hashimoto A."/>
            <person name="Yamaguchi K."/>
            <person name="Sugano A."/>
            <person name="Kohara Y."/>
            <person name="Fujiyama A."/>
            <person name="Anterola A."/>
            <person name="Aoki S."/>
            <person name="Ashton N."/>
            <person name="Barbazuk W.B."/>
            <person name="Barker E."/>
            <person name="Bennetzen J."/>
            <person name="Bezanilla M."/>
            <person name="Blankenship R."/>
            <person name="Cho S.H."/>
            <person name="Dutcher S."/>
            <person name="Estelle M."/>
            <person name="Fawcett J.A."/>
            <person name="Gundlach H."/>
            <person name="Hanada K."/>
            <person name="Heyl A."/>
            <person name="Hicks K.A."/>
            <person name="Hugh J."/>
            <person name="Lohr M."/>
            <person name="Mayer K."/>
            <person name="Melkozernov A."/>
            <person name="Murata T."/>
            <person name="Nelson D."/>
            <person name="Pils B."/>
            <person name="Prigge M."/>
            <person name="Reiss B."/>
            <person name="Renner T."/>
            <person name="Rombauts S."/>
            <person name="Rushton P."/>
            <person name="Sanderfoot A."/>
            <person name="Schween G."/>
            <person name="Shiu S.-H."/>
            <person name="Stueber K."/>
            <person name="Theodoulou F.L."/>
            <person name="Tu H."/>
            <person name="Van de Peer Y."/>
            <person name="Verrier P.J."/>
            <person name="Waters E."/>
            <person name="Wood A."/>
            <person name="Yang L."/>
            <person name="Cove D."/>
            <person name="Cuming A."/>
            <person name="Hasebe M."/>
            <person name="Lucas S."/>
            <person name="Mishler D.B."/>
            <person name="Reski R."/>
            <person name="Grigoriev I."/>
            <person name="Quatrano R.S."/>
            <person name="Boore J.L."/>
        </authorList>
    </citation>
    <scope>NUCLEOTIDE SEQUENCE [LARGE SCALE GENOMIC DNA]</scope>
    <source>
        <strain evidence="3 4">cv. Gransden 2004</strain>
    </source>
</reference>
<dbReference type="FunFam" id="1.20.1280.50:FF:000110">
    <property type="entry name" value="Predicted protein"/>
    <property type="match status" value="1"/>
</dbReference>
<dbReference type="Gene3D" id="1.20.1280.50">
    <property type="match status" value="1"/>
</dbReference>
<dbReference type="InterPro" id="IPR032675">
    <property type="entry name" value="LRR_dom_sf"/>
</dbReference>
<evidence type="ECO:0000256" key="1">
    <source>
        <dbReference type="SAM" id="MobiDB-lite"/>
    </source>
</evidence>
<dbReference type="Gramene" id="Pp3c12_17410V3.3">
    <property type="protein sequence ID" value="Pp3c12_17410V3.3"/>
    <property type="gene ID" value="Pp3c12_17410"/>
</dbReference>
<dbReference type="Gene3D" id="3.80.10.10">
    <property type="entry name" value="Ribonuclease Inhibitor"/>
    <property type="match status" value="4"/>
</dbReference>
<reference evidence="3 4" key="2">
    <citation type="journal article" date="2018" name="Plant J.">
        <title>The Physcomitrella patens chromosome-scale assembly reveals moss genome structure and evolution.</title>
        <authorList>
            <person name="Lang D."/>
            <person name="Ullrich K.K."/>
            <person name="Murat F."/>
            <person name="Fuchs J."/>
            <person name="Jenkins J."/>
            <person name="Haas F.B."/>
            <person name="Piednoel M."/>
            <person name="Gundlach H."/>
            <person name="Van Bel M."/>
            <person name="Meyberg R."/>
            <person name="Vives C."/>
            <person name="Morata J."/>
            <person name="Symeonidi A."/>
            <person name="Hiss M."/>
            <person name="Muchero W."/>
            <person name="Kamisugi Y."/>
            <person name="Saleh O."/>
            <person name="Blanc G."/>
            <person name="Decker E.L."/>
            <person name="van Gessel N."/>
            <person name="Grimwood J."/>
            <person name="Hayes R.D."/>
            <person name="Graham S.W."/>
            <person name="Gunter L.E."/>
            <person name="McDaniel S.F."/>
            <person name="Hoernstein S.N.W."/>
            <person name="Larsson A."/>
            <person name="Li F.W."/>
            <person name="Perroud P.F."/>
            <person name="Phillips J."/>
            <person name="Ranjan P."/>
            <person name="Rokshar D.S."/>
            <person name="Rothfels C.J."/>
            <person name="Schneider L."/>
            <person name="Shu S."/>
            <person name="Stevenson D.W."/>
            <person name="Thummler F."/>
            <person name="Tillich M."/>
            <person name="Villarreal Aguilar J.C."/>
            <person name="Widiez T."/>
            <person name="Wong G.K."/>
            <person name="Wymore A."/>
            <person name="Zhang Y."/>
            <person name="Zimmer A.D."/>
            <person name="Quatrano R.S."/>
            <person name="Mayer K.F.X."/>
            <person name="Goodstein D."/>
            <person name="Casacuberta J.M."/>
            <person name="Vandepoele K."/>
            <person name="Reski R."/>
            <person name="Cuming A.C."/>
            <person name="Tuskan G.A."/>
            <person name="Maumus F."/>
            <person name="Salse J."/>
            <person name="Schmutz J."/>
            <person name="Rensing S.A."/>
        </authorList>
    </citation>
    <scope>NUCLEOTIDE SEQUENCE [LARGE SCALE GENOMIC DNA]</scope>
    <source>
        <strain evidence="3 4">cv. Gransden 2004</strain>
    </source>
</reference>